<accession>A0A916X145</accession>
<keyword evidence="2" id="KW-1185">Reference proteome</keyword>
<protein>
    <submittedName>
        <fullName evidence="1">Uncharacterized protein</fullName>
    </submittedName>
</protein>
<name>A0A916X145_9HYPH</name>
<proteinExistence type="predicted"/>
<organism evidence="1 2">
    <name type="scientific">Roseibium aquae</name>
    <dbReference type="NCBI Taxonomy" id="1323746"/>
    <lineage>
        <taxon>Bacteria</taxon>
        <taxon>Pseudomonadati</taxon>
        <taxon>Pseudomonadota</taxon>
        <taxon>Alphaproteobacteria</taxon>
        <taxon>Hyphomicrobiales</taxon>
        <taxon>Stappiaceae</taxon>
        <taxon>Roseibium</taxon>
    </lineage>
</organism>
<evidence type="ECO:0000313" key="1">
    <source>
        <dbReference type="EMBL" id="GGB45457.1"/>
    </source>
</evidence>
<dbReference type="AlphaFoldDB" id="A0A916X145"/>
<evidence type="ECO:0000313" key="2">
    <source>
        <dbReference type="Proteomes" id="UP000605148"/>
    </source>
</evidence>
<sequence>MSVPFGRTPPRVYLIQNQDGKLARLWSGIQSAPDEGRNQGFAKLRQTATVLATKEKRGARRLL</sequence>
<gene>
    <name evidence="1" type="ORF">GCM10011316_16890</name>
</gene>
<comment type="caution">
    <text evidence="1">The sequence shown here is derived from an EMBL/GenBank/DDBJ whole genome shotgun (WGS) entry which is preliminary data.</text>
</comment>
<reference evidence="1" key="2">
    <citation type="submission" date="2020-09" db="EMBL/GenBank/DDBJ databases">
        <authorList>
            <person name="Sun Q."/>
            <person name="Zhou Y."/>
        </authorList>
    </citation>
    <scope>NUCLEOTIDE SEQUENCE</scope>
    <source>
        <strain evidence="1">CGMCC 1.12426</strain>
    </source>
</reference>
<dbReference type="Proteomes" id="UP000605148">
    <property type="component" value="Unassembled WGS sequence"/>
</dbReference>
<reference evidence="1" key="1">
    <citation type="journal article" date="2014" name="Int. J. Syst. Evol. Microbiol.">
        <title>Complete genome sequence of Corynebacterium casei LMG S-19264T (=DSM 44701T), isolated from a smear-ripened cheese.</title>
        <authorList>
            <consortium name="US DOE Joint Genome Institute (JGI-PGF)"/>
            <person name="Walter F."/>
            <person name="Albersmeier A."/>
            <person name="Kalinowski J."/>
            <person name="Ruckert C."/>
        </authorList>
    </citation>
    <scope>NUCLEOTIDE SEQUENCE</scope>
    <source>
        <strain evidence="1">CGMCC 1.12426</strain>
    </source>
</reference>
<dbReference type="EMBL" id="BMFA01000004">
    <property type="protein sequence ID" value="GGB45457.1"/>
    <property type="molecule type" value="Genomic_DNA"/>
</dbReference>